<dbReference type="EMBL" id="MN739997">
    <property type="protein sequence ID" value="QHT82218.1"/>
    <property type="molecule type" value="Genomic_DNA"/>
</dbReference>
<accession>A0A6C0HNE9</accession>
<protein>
    <submittedName>
        <fullName evidence="1">Uncharacterized protein</fullName>
    </submittedName>
</protein>
<proteinExistence type="predicted"/>
<reference evidence="1" key="1">
    <citation type="journal article" date="2020" name="Nature">
        <title>Giant virus diversity and host interactions through global metagenomics.</title>
        <authorList>
            <person name="Schulz F."/>
            <person name="Roux S."/>
            <person name="Paez-Espino D."/>
            <person name="Jungbluth S."/>
            <person name="Walsh D.A."/>
            <person name="Denef V.J."/>
            <person name="McMahon K.D."/>
            <person name="Konstantinidis K.T."/>
            <person name="Eloe-Fadrosh E.A."/>
            <person name="Kyrpides N.C."/>
            <person name="Woyke T."/>
        </authorList>
    </citation>
    <scope>NUCLEOTIDE SEQUENCE</scope>
    <source>
        <strain evidence="1">GVMAG-M-3300023184-161</strain>
    </source>
</reference>
<dbReference type="AlphaFoldDB" id="A0A6C0HNE9"/>
<evidence type="ECO:0000313" key="1">
    <source>
        <dbReference type="EMBL" id="QHT82218.1"/>
    </source>
</evidence>
<name>A0A6C0HNE9_9ZZZZ</name>
<organism evidence="1">
    <name type="scientific">viral metagenome</name>
    <dbReference type="NCBI Taxonomy" id="1070528"/>
    <lineage>
        <taxon>unclassified sequences</taxon>
        <taxon>metagenomes</taxon>
        <taxon>organismal metagenomes</taxon>
    </lineage>
</organism>
<sequence>MVVGKEMLKTYHFPHTKSPHIHEENLGSLKFVSSIKCACQRHENLRDEYKEVLITDGHETAYNFLQDGLKKIYREDQQNEDFVGIFSD</sequence>